<comment type="caution">
    <text evidence="2">The sequence shown here is derived from an EMBL/GenBank/DDBJ whole genome shotgun (WGS) entry which is preliminary data.</text>
</comment>
<dbReference type="EMBL" id="CAJOBI010346123">
    <property type="protein sequence ID" value="CAF5217924.1"/>
    <property type="molecule type" value="Genomic_DNA"/>
</dbReference>
<dbReference type="AlphaFoldDB" id="A0A8S3JML2"/>
<dbReference type="Proteomes" id="UP000676336">
    <property type="component" value="Unassembled WGS sequence"/>
</dbReference>
<proteinExistence type="predicted"/>
<evidence type="ECO:0000256" key="1">
    <source>
        <dbReference type="SAM" id="MobiDB-lite"/>
    </source>
</evidence>
<evidence type="ECO:0000313" key="2">
    <source>
        <dbReference type="EMBL" id="CAF5217924.1"/>
    </source>
</evidence>
<feature type="compositionally biased region" description="Low complexity" evidence="1">
    <location>
        <begin position="179"/>
        <end position="197"/>
    </location>
</feature>
<feature type="compositionally biased region" description="Basic and acidic residues" evidence="1">
    <location>
        <begin position="1"/>
        <end position="10"/>
    </location>
</feature>
<feature type="non-terminal residue" evidence="2">
    <location>
        <position position="1"/>
    </location>
</feature>
<gene>
    <name evidence="2" type="ORF">SMN809_LOCUS80706</name>
</gene>
<sequence length="232" mass="26651">IKKPVFDRKTNTPLPIKRSRGRPPKTPRLEENNPTRTSISSSNIESDSGTEESSIVKQTPGKYSCNKPVTRRTSRLISQTNTSIGDKISTPKKRGRKPKMLNTIDNDQEQDKSKQQQQQQQQLETENIIPPSSVKRRYVKKKTLSTDTNPKTDLNEYDDDNNNQKLATIDEKDLMQFGSPQHQTQIQSQPQPQQQQHQSEDEFSDDSVDFVWKGSSKLSIEILKRRMPKEES</sequence>
<feature type="compositionally biased region" description="Basic residues" evidence="1">
    <location>
        <begin position="90"/>
        <end position="99"/>
    </location>
</feature>
<reference evidence="2" key="1">
    <citation type="submission" date="2021-02" db="EMBL/GenBank/DDBJ databases">
        <authorList>
            <person name="Nowell W R."/>
        </authorList>
    </citation>
    <scope>NUCLEOTIDE SEQUENCE</scope>
</reference>
<feature type="compositionally biased region" description="Basic residues" evidence="1">
    <location>
        <begin position="134"/>
        <end position="143"/>
    </location>
</feature>
<name>A0A8S3JML2_9BILA</name>
<feature type="non-terminal residue" evidence="2">
    <location>
        <position position="232"/>
    </location>
</feature>
<feature type="region of interest" description="Disordered" evidence="1">
    <location>
        <begin position="1"/>
        <end position="209"/>
    </location>
</feature>
<feature type="compositionally biased region" description="Low complexity" evidence="1">
    <location>
        <begin position="38"/>
        <end position="47"/>
    </location>
</feature>
<evidence type="ECO:0000313" key="3">
    <source>
        <dbReference type="Proteomes" id="UP000676336"/>
    </source>
</evidence>
<accession>A0A8S3JML2</accession>
<protein>
    <submittedName>
        <fullName evidence="2">Uncharacterized protein</fullName>
    </submittedName>
</protein>
<organism evidence="2 3">
    <name type="scientific">Rotaria magnacalcarata</name>
    <dbReference type="NCBI Taxonomy" id="392030"/>
    <lineage>
        <taxon>Eukaryota</taxon>
        <taxon>Metazoa</taxon>
        <taxon>Spiralia</taxon>
        <taxon>Gnathifera</taxon>
        <taxon>Rotifera</taxon>
        <taxon>Eurotatoria</taxon>
        <taxon>Bdelloidea</taxon>
        <taxon>Philodinida</taxon>
        <taxon>Philodinidae</taxon>
        <taxon>Rotaria</taxon>
    </lineage>
</organism>
<feature type="compositionally biased region" description="Polar residues" evidence="1">
    <location>
        <begin position="75"/>
        <end position="84"/>
    </location>
</feature>